<dbReference type="InterPro" id="IPR032942">
    <property type="entry name" value="BPI/LBP/Plunc"/>
</dbReference>
<organism evidence="2">
    <name type="scientific">Gongylonema pulchrum</name>
    <dbReference type="NCBI Taxonomy" id="637853"/>
    <lineage>
        <taxon>Eukaryota</taxon>
        <taxon>Metazoa</taxon>
        <taxon>Ecdysozoa</taxon>
        <taxon>Nematoda</taxon>
        <taxon>Chromadorea</taxon>
        <taxon>Rhabditida</taxon>
        <taxon>Spirurina</taxon>
        <taxon>Spiruromorpha</taxon>
        <taxon>Spiruroidea</taxon>
        <taxon>Gongylonematidae</taxon>
        <taxon>Gongylonema</taxon>
    </lineage>
</organism>
<dbReference type="WBParaSite" id="GPUH_0000382901-mRNA-1">
    <property type="protein sequence ID" value="GPUH_0000382901-mRNA-1"/>
    <property type="gene ID" value="GPUH_0000382901"/>
</dbReference>
<dbReference type="Pfam" id="PF02886">
    <property type="entry name" value="LBP_BPI_CETP_C"/>
    <property type="match status" value="1"/>
</dbReference>
<dbReference type="Gene3D" id="3.15.20.10">
    <property type="entry name" value="Bactericidal permeability-increasing protein, domain 2"/>
    <property type="match status" value="1"/>
</dbReference>
<dbReference type="SUPFAM" id="SSF55394">
    <property type="entry name" value="Bactericidal permeability-increasing protein, BPI"/>
    <property type="match status" value="1"/>
</dbReference>
<sequence length="128" mass="14529">LQIIRADTRMTSNINLWLNQTRIVGNASIENLDFKLLESRVRDVDQATFSDLGLFGAEFLEQLLTEILQVGIFMPTMRGVILKSPGLSVHNRYLKVQTYFRMDERFAGRLIQGAVRQTFKSMSDSSAG</sequence>
<evidence type="ECO:0000259" key="1">
    <source>
        <dbReference type="Pfam" id="PF02886"/>
    </source>
</evidence>
<dbReference type="InterPro" id="IPR017943">
    <property type="entry name" value="Bactericidal_perm-incr_a/b_dom"/>
</dbReference>
<protein>
    <submittedName>
        <fullName evidence="2">BPI2 domain-containing protein</fullName>
    </submittedName>
</protein>
<reference evidence="2" key="1">
    <citation type="submission" date="2016-06" db="UniProtKB">
        <authorList>
            <consortium name="WormBaseParasite"/>
        </authorList>
    </citation>
    <scope>IDENTIFICATION</scope>
</reference>
<dbReference type="PANTHER" id="PTHR10504">
    <property type="entry name" value="BACTERICIDAL PERMEABILITY-INCREASING BPI PROTEIN-RELATED"/>
    <property type="match status" value="1"/>
</dbReference>
<evidence type="ECO:0000313" key="2">
    <source>
        <dbReference type="WBParaSite" id="GPUH_0000382901-mRNA-1"/>
    </source>
</evidence>
<accession>A0A183D531</accession>
<proteinExistence type="predicted"/>
<dbReference type="GO" id="GO:0005615">
    <property type="term" value="C:extracellular space"/>
    <property type="evidence" value="ECO:0007669"/>
    <property type="project" value="TreeGrafter"/>
</dbReference>
<dbReference type="PANTHER" id="PTHR10504:SF137">
    <property type="entry name" value="BPI FOLD-CONTAINING FAMILY C PROTEIN"/>
    <property type="match status" value="1"/>
</dbReference>
<name>A0A183D531_9BILA</name>
<dbReference type="AlphaFoldDB" id="A0A183D531"/>
<dbReference type="GO" id="GO:0008289">
    <property type="term" value="F:lipid binding"/>
    <property type="evidence" value="ECO:0007669"/>
    <property type="project" value="InterPro"/>
</dbReference>
<dbReference type="InterPro" id="IPR001124">
    <property type="entry name" value="Lipid-bd_serum_glycop_C"/>
</dbReference>
<feature type="domain" description="Lipid-binding serum glycoprotein C-terminal" evidence="1">
    <location>
        <begin position="2"/>
        <end position="102"/>
    </location>
</feature>